<dbReference type="PROSITE" id="PS00893">
    <property type="entry name" value="NUDIX_BOX"/>
    <property type="match status" value="1"/>
</dbReference>
<organism evidence="4 5">
    <name type="scientific">Halomonas halophila</name>
    <dbReference type="NCBI Taxonomy" id="29573"/>
    <lineage>
        <taxon>Bacteria</taxon>
        <taxon>Pseudomonadati</taxon>
        <taxon>Pseudomonadota</taxon>
        <taxon>Gammaproteobacteria</taxon>
        <taxon>Oceanospirillales</taxon>
        <taxon>Halomonadaceae</taxon>
        <taxon>Halomonas</taxon>
    </lineage>
</organism>
<comment type="caution">
    <text evidence="4">The sequence shown here is derived from an EMBL/GenBank/DDBJ whole genome shotgun (WGS) entry which is preliminary data.</text>
</comment>
<dbReference type="InterPro" id="IPR000086">
    <property type="entry name" value="NUDIX_hydrolase_dom"/>
</dbReference>
<reference evidence="4 5" key="1">
    <citation type="submission" date="2019-07" db="EMBL/GenBank/DDBJ databases">
        <title>Whole genome shotgun sequence of Halomonas halophila NBRC 102604.</title>
        <authorList>
            <person name="Hosoyama A."/>
            <person name="Uohara A."/>
            <person name="Ohji S."/>
            <person name="Ichikawa N."/>
        </authorList>
    </citation>
    <scope>NUCLEOTIDE SEQUENCE [LARGE SCALE GENOMIC DNA]</scope>
    <source>
        <strain evidence="4 5">NBRC 102604</strain>
    </source>
</reference>
<protein>
    <submittedName>
        <fullName evidence="4">DNA mismatch repair protein MutT</fullName>
    </submittedName>
</protein>
<evidence type="ECO:0000313" key="5">
    <source>
        <dbReference type="Proteomes" id="UP000321121"/>
    </source>
</evidence>
<feature type="domain" description="Nudix hydrolase" evidence="3">
    <location>
        <begin position="4"/>
        <end position="131"/>
    </location>
</feature>
<evidence type="ECO:0000259" key="3">
    <source>
        <dbReference type="PROSITE" id="PS51462"/>
    </source>
</evidence>
<dbReference type="PANTHER" id="PTHR43046">
    <property type="entry name" value="GDP-MANNOSE MANNOSYL HYDROLASE"/>
    <property type="match status" value="1"/>
</dbReference>
<name>A0ABQ0U3K8_9GAMM</name>
<keyword evidence="5" id="KW-1185">Reference proteome</keyword>
<evidence type="ECO:0000313" key="4">
    <source>
        <dbReference type="EMBL" id="GEK73040.1"/>
    </source>
</evidence>
<dbReference type="RefSeq" id="WP_146908724.1">
    <property type="nucleotide sequence ID" value="NZ_BJUS01000015.1"/>
</dbReference>
<accession>A0ABQ0U3K8</accession>
<dbReference type="InterPro" id="IPR015797">
    <property type="entry name" value="NUDIX_hydrolase-like_dom_sf"/>
</dbReference>
<sequence>MNDTPILHIAAALIEDAEGRLLLVRKRGTEAFMQAGGKIEPDESPAAALIRELEEELGQPPTRLEPLGEFSAPAANEPGHGLHAHLFRAELDGPLQAAAEIAELRWVTPAEALALPLAPLTRDEVLPRAGLAEA</sequence>
<dbReference type="PROSITE" id="PS51462">
    <property type="entry name" value="NUDIX"/>
    <property type="match status" value="1"/>
</dbReference>
<keyword evidence="2" id="KW-0378">Hydrolase</keyword>
<gene>
    <name evidence="4" type="ORF">HHA04nite_15840</name>
</gene>
<dbReference type="Pfam" id="PF00293">
    <property type="entry name" value="NUDIX"/>
    <property type="match status" value="1"/>
</dbReference>
<dbReference type="EMBL" id="BJUS01000015">
    <property type="protein sequence ID" value="GEK73040.1"/>
    <property type="molecule type" value="Genomic_DNA"/>
</dbReference>
<comment type="cofactor">
    <cofactor evidence="1">
        <name>Mg(2+)</name>
        <dbReference type="ChEBI" id="CHEBI:18420"/>
    </cofactor>
</comment>
<dbReference type="InterPro" id="IPR020084">
    <property type="entry name" value="NUDIX_hydrolase_CS"/>
</dbReference>
<dbReference type="Proteomes" id="UP000321121">
    <property type="component" value="Unassembled WGS sequence"/>
</dbReference>
<evidence type="ECO:0000256" key="2">
    <source>
        <dbReference type="ARBA" id="ARBA00022801"/>
    </source>
</evidence>
<dbReference type="CDD" id="cd04690">
    <property type="entry name" value="NUDIX_Hydrolase"/>
    <property type="match status" value="1"/>
</dbReference>
<dbReference type="Gene3D" id="3.90.79.10">
    <property type="entry name" value="Nucleoside Triphosphate Pyrophosphohydrolase"/>
    <property type="match status" value="1"/>
</dbReference>
<proteinExistence type="predicted"/>
<dbReference type="SUPFAM" id="SSF55811">
    <property type="entry name" value="Nudix"/>
    <property type="match status" value="1"/>
</dbReference>
<dbReference type="PANTHER" id="PTHR43046:SF2">
    <property type="entry name" value="8-OXO-DGTP DIPHOSPHATASE-RELATED"/>
    <property type="match status" value="1"/>
</dbReference>
<evidence type="ECO:0000256" key="1">
    <source>
        <dbReference type="ARBA" id="ARBA00001946"/>
    </source>
</evidence>